<name>A0A811UGR1_CERCA</name>
<feature type="compositionally biased region" description="Basic and acidic residues" evidence="1">
    <location>
        <begin position="70"/>
        <end position="79"/>
    </location>
</feature>
<proteinExistence type="predicted"/>
<organism evidence="2 3">
    <name type="scientific">Ceratitis capitata</name>
    <name type="common">Mediterranean fruit fly</name>
    <name type="synonym">Tephritis capitata</name>
    <dbReference type="NCBI Taxonomy" id="7213"/>
    <lineage>
        <taxon>Eukaryota</taxon>
        <taxon>Metazoa</taxon>
        <taxon>Ecdysozoa</taxon>
        <taxon>Arthropoda</taxon>
        <taxon>Hexapoda</taxon>
        <taxon>Insecta</taxon>
        <taxon>Pterygota</taxon>
        <taxon>Neoptera</taxon>
        <taxon>Endopterygota</taxon>
        <taxon>Diptera</taxon>
        <taxon>Brachycera</taxon>
        <taxon>Muscomorpha</taxon>
        <taxon>Tephritoidea</taxon>
        <taxon>Tephritidae</taxon>
        <taxon>Ceratitis</taxon>
        <taxon>Ceratitis</taxon>
    </lineage>
</organism>
<dbReference type="AlphaFoldDB" id="A0A811UGR1"/>
<feature type="compositionally biased region" description="Polar residues" evidence="1">
    <location>
        <begin position="80"/>
        <end position="95"/>
    </location>
</feature>
<evidence type="ECO:0000313" key="3">
    <source>
        <dbReference type="Proteomes" id="UP000606786"/>
    </source>
</evidence>
<feature type="non-terminal residue" evidence="2">
    <location>
        <position position="1"/>
    </location>
</feature>
<feature type="region of interest" description="Disordered" evidence="1">
    <location>
        <begin position="65"/>
        <end position="95"/>
    </location>
</feature>
<keyword evidence="3" id="KW-1185">Reference proteome</keyword>
<evidence type="ECO:0000313" key="2">
    <source>
        <dbReference type="EMBL" id="CAD6998139.1"/>
    </source>
</evidence>
<evidence type="ECO:0000256" key="1">
    <source>
        <dbReference type="SAM" id="MobiDB-lite"/>
    </source>
</evidence>
<comment type="caution">
    <text evidence="2">The sequence shown here is derived from an EMBL/GenBank/DDBJ whole genome shotgun (WGS) entry which is preliminary data.</text>
</comment>
<gene>
    <name evidence="2" type="ORF">CCAP1982_LOCUS6750</name>
</gene>
<protein>
    <submittedName>
        <fullName evidence="2">(Mediterranean fruit fly) hypothetical protein</fullName>
    </submittedName>
</protein>
<dbReference type="EMBL" id="CAJHJT010000012">
    <property type="protein sequence ID" value="CAD6998139.1"/>
    <property type="molecule type" value="Genomic_DNA"/>
</dbReference>
<sequence>SLSSVSLLDFTMFSAANAKHMLVHWGICSMPQRKISEMSHKWNKACERDQINLNALYCSCKTNNVRSSGMKRESSEAQKDSQLYQLATKQTRSTQ</sequence>
<accession>A0A811UGR1</accession>
<reference evidence="2" key="1">
    <citation type="submission" date="2020-11" db="EMBL/GenBank/DDBJ databases">
        <authorList>
            <person name="Whitehead M."/>
        </authorList>
    </citation>
    <scope>NUCLEOTIDE SEQUENCE</scope>
    <source>
        <strain evidence="2">EGII</strain>
    </source>
</reference>
<dbReference type="Proteomes" id="UP000606786">
    <property type="component" value="Unassembled WGS sequence"/>
</dbReference>